<keyword evidence="2" id="KW-0560">Oxidoreductase</keyword>
<gene>
    <name evidence="5" type="ORF">T440DRAFT_502302</name>
</gene>
<dbReference type="AlphaFoldDB" id="A0A6A7ARL1"/>
<evidence type="ECO:0000256" key="1">
    <source>
        <dbReference type="ARBA" id="ARBA00006484"/>
    </source>
</evidence>
<protein>
    <submittedName>
        <fullName evidence="5">Oxidoreductase-like protein</fullName>
    </submittedName>
</protein>
<name>A0A6A7ARL1_9PLEO</name>
<dbReference type="PRINTS" id="PR00081">
    <property type="entry name" value="GDHRDH"/>
</dbReference>
<evidence type="ECO:0000256" key="3">
    <source>
        <dbReference type="RuleBase" id="RU000363"/>
    </source>
</evidence>
<dbReference type="CDD" id="cd05233">
    <property type="entry name" value="SDR_c"/>
    <property type="match status" value="1"/>
</dbReference>
<dbReference type="InterPro" id="IPR002347">
    <property type="entry name" value="SDR_fam"/>
</dbReference>
<organism evidence="5 6">
    <name type="scientific">Plenodomus tracheiphilus IPT5</name>
    <dbReference type="NCBI Taxonomy" id="1408161"/>
    <lineage>
        <taxon>Eukaryota</taxon>
        <taxon>Fungi</taxon>
        <taxon>Dikarya</taxon>
        <taxon>Ascomycota</taxon>
        <taxon>Pezizomycotina</taxon>
        <taxon>Dothideomycetes</taxon>
        <taxon>Pleosporomycetidae</taxon>
        <taxon>Pleosporales</taxon>
        <taxon>Pleosporineae</taxon>
        <taxon>Leptosphaeriaceae</taxon>
        <taxon>Plenodomus</taxon>
    </lineage>
</organism>
<dbReference type="Gene3D" id="3.40.50.720">
    <property type="entry name" value="NAD(P)-binding Rossmann-like Domain"/>
    <property type="match status" value="1"/>
</dbReference>
<comment type="similarity">
    <text evidence="1 3">Belongs to the short-chain dehydrogenases/reductases (SDR) family.</text>
</comment>
<feature type="compositionally biased region" description="Polar residues" evidence="4">
    <location>
        <begin position="1"/>
        <end position="19"/>
    </location>
</feature>
<dbReference type="PRINTS" id="PR00080">
    <property type="entry name" value="SDRFAMILY"/>
</dbReference>
<accession>A0A6A7ARL1</accession>
<dbReference type="Pfam" id="PF00106">
    <property type="entry name" value="adh_short"/>
    <property type="match status" value="1"/>
</dbReference>
<sequence length="306" mass="33595">MSQDLGQPYSNSGLNFTPTTHHDTYPYIDPTRSDLGGKYVFITGASKGVGKVIALSYAKAGAAGIALGARSPLGPVVDEIIEAARSAGREEPRVVTLRLDVTDRQSVESAARDVSEIFDGRLDVLINNAGYLSRFASIPNTDPDDWWRDWEVNVKGVYLVTRSFWPLLLKSNLRIIINVTSRDALTNPTHGTAYGGAKLAGMRFTEHINQDHGVGKDNMLVIAVHPGAIKTELALGLPDDYHEILNDEPALAGDTLVWLTRGRREWLGGRYISANWDMEQLSERREVIVNGDLLKIRLSVNAFPAS</sequence>
<dbReference type="OrthoDB" id="1933717at2759"/>
<feature type="region of interest" description="Disordered" evidence="4">
    <location>
        <begin position="1"/>
        <end position="25"/>
    </location>
</feature>
<evidence type="ECO:0000313" key="5">
    <source>
        <dbReference type="EMBL" id="KAF2845693.1"/>
    </source>
</evidence>
<dbReference type="Proteomes" id="UP000799423">
    <property type="component" value="Unassembled WGS sequence"/>
</dbReference>
<evidence type="ECO:0000256" key="4">
    <source>
        <dbReference type="SAM" id="MobiDB-lite"/>
    </source>
</evidence>
<proteinExistence type="inferred from homology"/>
<dbReference type="InterPro" id="IPR036291">
    <property type="entry name" value="NAD(P)-bd_dom_sf"/>
</dbReference>
<reference evidence="5" key="1">
    <citation type="submission" date="2020-01" db="EMBL/GenBank/DDBJ databases">
        <authorList>
            <consortium name="DOE Joint Genome Institute"/>
            <person name="Haridas S."/>
            <person name="Albert R."/>
            <person name="Binder M."/>
            <person name="Bloem J."/>
            <person name="Labutti K."/>
            <person name="Salamov A."/>
            <person name="Andreopoulos B."/>
            <person name="Baker S.E."/>
            <person name="Barry K."/>
            <person name="Bills G."/>
            <person name="Bluhm B.H."/>
            <person name="Cannon C."/>
            <person name="Castanera R."/>
            <person name="Culley D.E."/>
            <person name="Daum C."/>
            <person name="Ezra D."/>
            <person name="Gonzalez J.B."/>
            <person name="Henrissat B."/>
            <person name="Kuo A."/>
            <person name="Liang C."/>
            <person name="Lipzen A."/>
            <person name="Lutzoni F."/>
            <person name="Magnuson J."/>
            <person name="Mondo S."/>
            <person name="Nolan M."/>
            <person name="Ohm R."/>
            <person name="Pangilinan J."/>
            <person name="Park H.-J."/>
            <person name="Ramirez L."/>
            <person name="Alfaro M."/>
            <person name="Sun H."/>
            <person name="Tritt A."/>
            <person name="Yoshinaga Y."/>
            <person name="Zwiers L.-H."/>
            <person name="Turgeon B.G."/>
            <person name="Goodwin S.B."/>
            <person name="Spatafora J.W."/>
            <person name="Crous P.W."/>
            <person name="Grigoriev I.V."/>
        </authorList>
    </citation>
    <scope>NUCLEOTIDE SEQUENCE</scope>
    <source>
        <strain evidence="5">IPT5</strain>
    </source>
</reference>
<evidence type="ECO:0000256" key="2">
    <source>
        <dbReference type="ARBA" id="ARBA00023002"/>
    </source>
</evidence>
<dbReference type="SUPFAM" id="SSF51735">
    <property type="entry name" value="NAD(P)-binding Rossmann-fold domains"/>
    <property type="match status" value="1"/>
</dbReference>
<dbReference type="PANTHER" id="PTHR42760">
    <property type="entry name" value="SHORT-CHAIN DEHYDROGENASES/REDUCTASES FAMILY MEMBER"/>
    <property type="match status" value="1"/>
</dbReference>
<evidence type="ECO:0000313" key="6">
    <source>
        <dbReference type="Proteomes" id="UP000799423"/>
    </source>
</evidence>
<dbReference type="PANTHER" id="PTHR42760:SF37">
    <property type="entry name" value="CLAVALDEHYDE DEHYDROGENASE"/>
    <property type="match status" value="1"/>
</dbReference>
<keyword evidence="6" id="KW-1185">Reference proteome</keyword>
<dbReference type="GO" id="GO:0016616">
    <property type="term" value="F:oxidoreductase activity, acting on the CH-OH group of donors, NAD or NADP as acceptor"/>
    <property type="evidence" value="ECO:0007669"/>
    <property type="project" value="TreeGrafter"/>
</dbReference>
<dbReference type="EMBL" id="MU006343">
    <property type="protein sequence ID" value="KAF2845693.1"/>
    <property type="molecule type" value="Genomic_DNA"/>
</dbReference>